<dbReference type="InterPro" id="IPR011701">
    <property type="entry name" value="MFS"/>
</dbReference>
<dbReference type="Pfam" id="PF07690">
    <property type="entry name" value="MFS_1"/>
    <property type="match status" value="1"/>
</dbReference>
<evidence type="ECO:0000259" key="6">
    <source>
        <dbReference type="PROSITE" id="PS50850"/>
    </source>
</evidence>
<dbReference type="GO" id="GO:0022857">
    <property type="term" value="F:transmembrane transporter activity"/>
    <property type="evidence" value="ECO:0007669"/>
    <property type="project" value="InterPro"/>
</dbReference>
<dbReference type="SUPFAM" id="SSF103473">
    <property type="entry name" value="MFS general substrate transporter"/>
    <property type="match status" value="1"/>
</dbReference>
<keyword evidence="8" id="KW-1185">Reference proteome</keyword>
<sequence length="131" mass="13858">LVGYACGPMIWGPLSESYGRKGTMVISFAMLTIFAIASAVAPNLAALVIFRFLVGVGGSCAISVVGGICADIYHNPKHRGRSMAISMAATTFGPILGPPVSGFLSVISWSWAFWIGAIFAAATWPLFYFFT</sequence>
<evidence type="ECO:0000256" key="5">
    <source>
        <dbReference type="SAM" id="Phobius"/>
    </source>
</evidence>
<dbReference type="Proteomes" id="UP000800040">
    <property type="component" value="Unassembled WGS sequence"/>
</dbReference>
<feature type="non-terminal residue" evidence="7">
    <location>
        <position position="1"/>
    </location>
</feature>
<dbReference type="EMBL" id="ML975325">
    <property type="protein sequence ID" value="KAF1833096.1"/>
    <property type="molecule type" value="Genomic_DNA"/>
</dbReference>
<dbReference type="AlphaFoldDB" id="A0A6A5KAV1"/>
<dbReference type="InterPro" id="IPR036259">
    <property type="entry name" value="MFS_trans_sf"/>
</dbReference>
<feature type="transmembrane region" description="Helical" evidence="5">
    <location>
        <begin position="48"/>
        <end position="73"/>
    </location>
</feature>
<keyword evidence="2 5" id="KW-0812">Transmembrane</keyword>
<feature type="transmembrane region" description="Helical" evidence="5">
    <location>
        <begin position="111"/>
        <end position="130"/>
    </location>
</feature>
<dbReference type="PROSITE" id="PS50850">
    <property type="entry name" value="MFS"/>
    <property type="match status" value="1"/>
</dbReference>
<dbReference type="GO" id="GO:0005886">
    <property type="term" value="C:plasma membrane"/>
    <property type="evidence" value="ECO:0007669"/>
    <property type="project" value="TreeGrafter"/>
</dbReference>
<organism evidence="7 8">
    <name type="scientific">Decorospora gaudefroyi</name>
    <dbReference type="NCBI Taxonomy" id="184978"/>
    <lineage>
        <taxon>Eukaryota</taxon>
        <taxon>Fungi</taxon>
        <taxon>Dikarya</taxon>
        <taxon>Ascomycota</taxon>
        <taxon>Pezizomycotina</taxon>
        <taxon>Dothideomycetes</taxon>
        <taxon>Pleosporomycetidae</taxon>
        <taxon>Pleosporales</taxon>
        <taxon>Pleosporineae</taxon>
        <taxon>Pleosporaceae</taxon>
        <taxon>Decorospora</taxon>
    </lineage>
</organism>
<feature type="transmembrane region" description="Helical" evidence="5">
    <location>
        <begin position="24"/>
        <end position="42"/>
    </location>
</feature>
<feature type="domain" description="Major facilitator superfamily (MFS) profile" evidence="6">
    <location>
        <begin position="1"/>
        <end position="131"/>
    </location>
</feature>
<evidence type="ECO:0000256" key="2">
    <source>
        <dbReference type="ARBA" id="ARBA00022692"/>
    </source>
</evidence>
<evidence type="ECO:0000256" key="3">
    <source>
        <dbReference type="ARBA" id="ARBA00022989"/>
    </source>
</evidence>
<evidence type="ECO:0000256" key="1">
    <source>
        <dbReference type="ARBA" id="ARBA00004141"/>
    </source>
</evidence>
<feature type="transmembrane region" description="Helical" evidence="5">
    <location>
        <begin position="85"/>
        <end position="105"/>
    </location>
</feature>
<comment type="subcellular location">
    <subcellularLocation>
        <location evidence="1">Membrane</location>
        <topology evidence="1">Multi-pass membrane protein</topology>
    </subcellularLocation>
</comment>
<protein>
    <submittedName>
        <fullName evidence="7">MFS general substrate transporter</fullName>
    </submittedName>
</protein>
<gene>
    <name evidence="7" type="ORF">BDW02DRAFT_501462</name>
</gene>
<evidence type="ECO:0000313" key="8">
    <source>
        <dbReference type="Proteomes" id="UP000800040"/>
    </source>
</evidence>
<dbReference type="Gene3D" id="1.20.1720.10">
    <property type="entry name" value="Multidrug resistance protein D"/>
    <property type="match status" value="1"/>
</dbReference>
<dbReference type="PANTHER" id="PTHR23502">
    <property type="entry name" value="MAJOR FACILITATOR SUPERFAMILY"/>
    <property type="match status" value="1"/>
</dbReference>
<dbReference type="OrthoDB" id="5141738at2759"/>
<accession>A0A6A5KAV1</accession>
<evidence type="ECO:0000313" key="7">
    <source>
        <dbReference type="EMBL" id="KAF1833096.1"/>
    </source>
</evidence>
<proteinExistence type="predicted"/>
<dbReference type="PANTHER" id="PTHR23502:SF74">
    <property type="entry name" value="MAJOR FACILITATOR SUPERFAMILY (MFS) PROFILE DOMAIN-CONTAINING PROTEIN"/>
    <property type="match status" value="1"/>
</dbReference>
<dbReference type="InterPro" id="IPR020846">
    <property type="entry name" value="MFS_dom"/>
</dbReference>
<reference evidence="7" key="1">
    <citation type="submission" date="2020-01" db="EMBL/GenBank/DDBJ databases">
        <authorList>
            <consortium name="DOE Joint Genome Institute"/>
            <person name="Haridas S."/>
            <person name="Albert R."/>
            <person name="Binder M."/>
            <person name="Bloem J."/>
            <person name="Labutti K."/>
            <person name="Salamov A."/>
            <person name="Andreopoulos B."/>
            <person name="Baker S.E."/>
            <person name="Barry K."/>
            <person name="Bills G."/>
            <person name="Bluhm B.H."/>
            <person name="Cannon C."/>
            <person name="Castanera R."/>
            <person name="Culley D.E."/>
            <person name="Daum C."/>
            <person name="Ezra D."/>
            <person name="Gonzalez J.B."/>
            <person name="Henrissat B."/>
            <person name="Kuo A."/>
            <person name="Liang C."/>
            <person name="Lipzen A."/>
            <person name="Lutzoni F."/>
            <person name="Magnuson J."/>
            <person name="Mondo S."/>
            <person name="Nolan M."/>
            <person name="Ohm R."/>
            <person name="Pangilinan J."/>
            <person name="Park H.-J."/>
            <person name="Ramirez L."/>
            <person name="Alfaro M."/>
            <person name="Sun H."/>
            <person name="Tritt A."/>
            <person name="Yoshinaga Y."/>
            <person name="Zwiers L.-H."/>
            <person name="Turgeon B.G."/>
            <person name="Goodwin S.B."/>
            <person name="Spatafora J.W."/>
            <person name="Crous P.W."/>
            <person name="Grigoriev I.V."/>
        </authorList>
    </citation>
    <scope>NUCLEOTIDE SEQUENCE</scope>
    <source>
        <strain evidence="7">P77</strain>
    </source>
</reference>
<keyword evidence="4 5" id="KW-0472">Membrane</keyword>
<evidence type="ECO:0000256" key="4">
    <source>
        <dbReference type="ARBA" id="ARBA00023136"/>
    </source>
</evidence>
<keyword evidence="3 5" id="KW-1133">Transmembrane helix</keyword>
<name>A0A6A5KAV1_9PLEO</name>